<proteinExistence type="predicted"/>
<accession>A0A328K0P3</accession>
<dbReference type="OrthoDB" id="6078279at2"/>
<dbReference type="EMBL" id="AWFB01000056">
    <property type="protein sequence ID" value="RAN31358.1"/>
    <property type="molecule type" value="Genomic_DNA"/>
</dbReference>
<protein>
    <recommendedName>
        <fullName evidence="3">Cellulose synthase operon protein D</fullName>
    </recommendedName>
</protein>
<organism evidence="1 2">
    <name type="scientific">Hyphomonas pacifica</name>
    <dbReference type="NCBI Taxonomy" id="1280941"/>
    <lineage>
        <taxon>Bacteria</taxon>
        <taxon>Pseudomonadati</taxon>
        <taxon>Pseudomonadota</taxon>
        <taxon>Alphaproteobacteria</taxon>
        <taxon>Hyphomonadales</taxon>
        <taxon>Hyphomonadaceae</taxon>
        <taxon>Hyphomonas</taxon>
    </lineage>
</organism>
<accession>A0A062U079</accession>
<dbReference type="InterPro" id="IPR022798">
    <property type="entry name" value="BcsD_bac"/>
</dbReference>
<keyword evidence="2" id="KW-1185">Reference proteome</keyword>
<dbReference type="Gene3D" id="3.30.70.2590">
    <property type="match status" value="1"/>
</dbReference>
<dbReference type="eggNOG" id="ENOG5031C94">
    <property type="taxonomic scope" value="Bacteria"/>
</dbReference>
<dbReference type="RefSeq" id="WP_051595074.1">
    <property type="nucleotide sequence ID" value="NZ_AWFA01000056.1"/>
</dbReference>
<gene>
    <name evidence="1" type="ORF">HY3_04515</name>
</gene>
<dbReference type="Proteomes" id="UP000249123">
    <property type="component" value="Unassembled WGS sequence"/>
</dbReference>
<dbReference type="Pfam" id="PF03500">
    <property type="entry name" value="Cellsynth_D"/>
    <property type="match status" value="1"/>
</dbReference>
<sequence>MILINKKSQVQVHNRATATAVSIETLLSLFLEEVTSTATPEQLDMFLASVGRRLAGLDPLTGLSDVEEIESAVNALWHELGWGHVIFDLDDGGIDIMHKNPPTSAGQEDGIPWDVIMPALLQGAYAAWFHTLSGNDALRTWITKCEPGLIELRHAP</sequence>
<evidence type="ECO:0008006" key="3">
    <source>
        <dbReference type="Google" id="ProtNLM"/>
    </source>
</evidence>
<comment type="caution">
    <text evidence="1">The sequence shown here is derived from an EMBL/GenBank/DDBJ whole genome shotgun (WGS) entry which is preliminary data.</text>
</comment>
<evidence type="ECO:0000313" key="2">
    <source>
        <dbReference type="Proteomes" id="UP000249123"/>
    </source>
</evidence>
<reference evidence="1 2" key="1">
    <citation type="submission" date="2013-04" db="EMBL/GenBank/DDBJ databases">
        <title>Hyphomonas sp. T24B3 Genome Sequencing.</title>
        <authorList>
            <person name="Lai Q."/>
            <person name="Shao Z."/>
        </authorList>
    </citation>
    <scope>NUCLEOTIDE SEQUENCE [LARGE SCALE GENOMIC DNA]</scope>
    <source>
        <strain evidence="1 2">T24B3</strain>
    </source>
</reference>
<name>A0A062U079_9PROT</name>
<dbReference type="AlphaFoldDB" id="A0A062U079"/>
<dbReference type="InterPro" id="IPR038470">
    <property type="entry name" value="Cellsynth_D_sf"/>
</dbReference>
<dbReference type="GO" id="GO:0030244">
    <property type="term" value="P:cellulose biosynthetic process"/>
    <property type="evidence" value="ECO:0007669"/>
    <property type="project" value="InterPro"/>
</dbReference>
<evidence type="ECO:0000313" key="1">
    <source>
        <dbReference type="EMBL" id="RAN31358.1"/>
    </source>
</evidence>
<dbReference type="STRING" id="1280941.HY2_04815"/>